<name>A0A0A9BJM3_ARUDO</name>
<feature type="compositionally biased region" description="Gly residues" evidence="1">
    <location>
        <begin position="27"/>
        <end position="38"/>
    </location>
</feature>
<sequence>MARERNGSAAEEVNSMAASTARSGLVSGSGGALDGGGAASTQNNHGGSGTPPFCCGFLFPDFSNIAAHTSMLGSWWDVAASASPTPNPFVRPQSSDRGG</sequence>
<evidence type="ECO:0000313" key="2">
    <source>
        <dbReference type="EMBL" id="JAD62363.1"/>
    </source>
</evidence>
<evidence type="ECO:0000256" key="1">
    <source>
        <dbReference type="SAM" id="MobiDB-lite"/>
    </source>
</evidence>
<protein>
    <submittedName>
        <fullName evidence="2">Uncharacterized protein</fullName>
    </submittedName>
</protein>
<proteinExistence type="predicted"/>
<dbReference type="AlphaFoldDB" id="A0A0A9BJM3"/>
<feature type="region of interest" description="Disordered" evidence="1">
    <location>
        <begin position="1"/>
        <end position="47"/>
    </location>
</feature>
<reference evidence="2" key="2">
    <citation type="journal article" date="2015" name="Data Brief">
        <title>Shoot transcriptome of the giant reed, Arundo donax.</title>
        <authorList>
            <person name="Barrero R.A."/>
            <person name="Guerrero F.D."/>
            <person name="Moolhuijzen P."/>
            <person name="Goolsby J.A."/>
            <person name="Tidwell J."/>
            <person name="Bellgard S.E."/>
            <person name="Bellgard M.I."/>
        </authorList>
    </citation>
    <scope>NUCLEOTIDE SEQUENCE</scope>
    <source>
        <tissue evidence="2">Shoot tissue taken approximately 20 cm above the soil surface</tissue>
    </source>
</reference>
<dbReference type="EMBL" id="GBRH01235532">
    <property type="protein sequence ID" value="JAD62363.1"/>
    <property type="molecule type" value="Transcribed_RNA"/>
</dbReference>
<organism evidence="2">
    <name type="scientific">Arundo donax</name>
    <name type="common">Giant reed</name>
    <name type="synonym">Donax arundinaceus</name>
    <dbReference type="NCBI Taxonomy" id="35708"/>
    <lineage>
        <taxon>Eukaryota</taxon>
        <taxon>Viridiplantae</taxon>
        <taxon>Streptophyta</taxon>
        <taxon>Embryophyta</taxon>
        <taxon>Tracheophyta</taxon>
        <taxon>Spermatophyta</taxon>
        <taxon>Magnoliopsida</taxon>
        <taxon>Liliopsida</taxon>
        <taxon>Poales</taxon>
        <taxon>Poaceae</taxon>
        <taxon>PACMAD clade</taxon>
        <taxon>Arundinoideae</taxon>
        <taxon>Arundineae</taxon>
        <taxon>Arundo</taxon>
    </lineage>
</organism>
<accession>A0A0A9BJM3</accession>
<reference evidence="2" key="1">
    <citation type="submission" date="2014-09" db="EMBL/GenBank/DDBJ databases">
        <authorList>
            <person name="Magalhaes I.L.F."/>
            <person name="Oliveira U."/>
            <person name="Santos F.R."/>
            <person name="Vidigal T.H.D.A."/>
            <person name="Brescovit A.D."/>
            <person name="Santos A.J."/>
        </authorList>
    </citation>
    <scope>NUCLEOTIDE SEQUENCE</scope>
    <source>
        <tissue evidence="2">Shoot tissue taken approximately 20 cm above the soil surface</tissue>
    </source>
</reference>